<keyword evidence="2" id="KW-0507">mRNA processing</keyword>
<dbReference type="SUPFAM" id="SSF48371">
    <property type="entry name" value="ARM repeat"/>
    <property type="match status" value="1"/>
</dbReference>
<evidence type="ECO:0000256" key="4">
    <source>
        <dbReference type="SAM" id="MobiDB-lite"/>
    </source>
</evidence>
<feature type="compositionally biased region" description="Low complexity" evidence="4">
    <location>
        <begin position="755"/>
        <end position="769"/>
    </location>
</feature>
<feature type="domain" description="Symplekin/Pta1 N-terminal" evidence="5">
    <location>
        <begin position="91"/>
        <end position="310"/>
    </location>
</feature>
<accession>A0A2B7XHP5</accession>
<keyword evidence="7" id="KW-1185">Reference proteome</keyword>
<evidence type="ECO:0000256" key="1">
    <source>
        <dbReference type="ARBA" id="ARBA00004123"/>
    </source>
</evidence>
<evidence type="ECO:0000256" key="3">
    <source>
        <dbReference type="ARBA" id="ARBA00023242"/>
    </source>
</evidence>
<dbReference type="STRING" id="1447883.A0A2B7XHP5"/>
<evidence type="ECO:0000256" key="2">
    <source>
        <dbReference type="ARBA" id="ARBA00022664"/>
    </source>
</evidence>
<feature type="region of interest" description="Disordered" evidence="4">
    <location>
        <begin position="732"/>
        <end position="806"/>
    </location>
</feature>
<dbReference type="OrthoDB" id="331600at2759"/>
<dbReference type="Proteomes" id="UP000224634">
    <property type="component" value="Unassembled WGS sequence"/>
</dbReference>
<evidence type="ECO:0000259" key="5">
    <source>
        <dbReference type="Pfam" id="PF11935"/>
    </source>
</evidence>
<dbReference type="AlphaFoldDB" id="A0A2B7XHP5"/>
<comment type="subcellular location">
    <subcellularLocation>
        <location evidence="1">Nucleus</location>
    </subcellularLocation>
</comment>
<dbReference type="GO" id="GO:0005847">
    <property type="term" value="C:mRNA cleavage and polyadenylation specificity factor complex"/>
    <property type="evidence" value="ECO:0007669"/>
    <property type="project" value="TreeGrafter"/>
</dbReference>
<dbReference type="Pfam" id="PF11935">
    <property type="entry name" value="SYMPK_PTA1_N"/>
    <property type="match status" value="1"/>
</dbReference>
<proteinExistence type="predicted"/>
<evidence type="ECO:0000313" key="7">
    <source>
        <dbReference type="Proteomes" id="UP000224634"/>
    </source>
</evidence>
<dbReference type="InterPro" id="IPR032460">
    <property type="entry name" value="Symplekin/Pta1_N"/>
</dbReference>
<dbReference type="GO" id="GO:0006397">
    <property type="term" value="P:mRNA processing"/>
    <property type="evidence" value="ECO:0007669"/>
    <property type="project" value="UniProtKB-KW"/>
</dbReference>
<evidence type="ECO:0000313" key="6">
    <source>
        <dbReference type="EMBL" id="PGH08293.1"/>
    </source>
</evidence>
<dbReference type="EMBL" id="PDNA01000161">
    <property type="protein sequence ID" value="PGH08293.1"/>
    <property type="molecule type" value="Genomic_DNA"/>
</dbReference>
<comment type="caution">
    <text evidence="6">The sequence shown here is derived from an EMBL/GenBank/DDBJ whole genome shotgun (WGS) entry which is preliminary data.</text>
</comment>
<sequence>MALPVINLVEQMSQLDAARNLVLGDAAFYPQIVQGILPIIGSNARVELRRWGAEFLAETFSSPAFPQQPKQKLSTQVLGILGDLLDISGEDTAVVRNVIQAASSIYPLIFRHIIDHPDDHALWEKMTAIKQNILNRWDSSPHNVKVCCIKFVQKVVQVQTTGVIADPRRPEQNETSLALVPRNHPLVPLPNLEAEASGLLDRLLNVFHENSSDPILVNATINCMAVLIRTRQSISSKILNAMLNFNPLKQTNAPMTPTLRVNVISMERTTRALFINVMKRNPNHPLAPRMQQYIERLAQARNEIFEEAPKKRALPTEPTDVVDSAKRARLGVETPPQLKIPALPPGPNSYAQLFTLTEDVGLTSFDVKQLPLDLIVKIVVPVLTRVDPEALDQAVGAVRSRYLTLCKKQAYEHRPPVAPAAEEEEEEYEPEYEPADISVPAEEAMAVSTEPADQAPDFVALGPFVLPQPPPLSEEEANEIGKETVQRVFSMIATLDQPAKPPKGSASTQQLGFGRLAASSFDQDSWLALLTRLATRATAGLELDEEDEIRKVENGHQSGQMVAKQRVTMADAIREMLYRYVLQDFRVRMNVAISWMNEEWYNDQIQLKQAGAENGGDLDGAAAPRHYERWVVRLLEGILPYLDARDKVLIRFLSEIPDLIPALVEKVKTLANDPERVNLCVQAFYYLVLMRPPARELCLDALQDLYEKIEDARPLVSKVLVKWRPHVLPQSENLQSKEATPQLPAGGELADRSISATPATGATSSGANGLKAPNGPEAVATTTAQSNDNNSESQQAQISQQPPANE</sequence>
<feature type="compositionally biased region" description="Polar residues" evidence="4">
    <location>
        <begin position="780"/>
        <end position="792"/>
    </location>
</feature>
<dbReference type="InterPro" id="IPR016024">
    <property type="entry name" value="ARM-type_fold"/>
</dbReference>
<dbReference type="Gene3D" id="1.25.10.10">
    <property type="entry name" value="Leucine-rich Repeat Variant"/>
    <property type="match status" value="1"/>
</dbReference>
<keyword evidence="3" id="KW-0539">Nucleus</keyword>
<gene>
    <name evidence="6" type="ORF">AJ80_07889</name>
</gene>
<feature type="compositionally biased region" description="Low complexity" evidence="4">
    <location>
        <begin position="793"/>
        <end position="806"/>
    </location>
</feature>
<reference evidence="6 7" key="1">
    <citation type="submission" date="2017-10" db="EMBL/GenBank/DDBJ databases">
        <title>Comparative genomics in systemic dimorphic fungi from Ajellomycetaceae.</title>
        <authorList>
            <person name="Munoz J.F."/>
            <person name="Mcewen J.G."/>
            <person name="Clay O.K."/>
            <person name="Cuomo C.A."/>
        </authorList>
    </citation>
    <scope>NUCLEOTIDE SEQUENCE [LARGE SCALE GENOMIC DNA]</scope>
    <source>
        <strain evidence="6 7">UAMH7299</strain>
    </source>
</reference>
<dbReference type="InterPro" id="IPR021850">
    <property type="entry name" value="Symplekin/Pta1"/>
</dbReference>
<name>A0A2B7XHP5_POLH7</name>
<dbReference type="PANTHER" id="PTHR15245:SF20">
    <property type="entry name" value="SYMPLEKIN"/>
    <property type="match status" value="1"/>
</dbReference>
<dbReference type="PANTHER" id="PTHR15245">
    <property type="entry name" value="SYMPLEKIN-RELATED"/>
    <property type="match status" value="1"/>
</dbReference>
<dbReference type="InterPro" id="IPR011989">
    <property type="entry name" value="ARM-like"/>
</dbReference>
<organism evidence="6 7">
    <name type="scientific">Polytolypa hystricis (strain UAMH7299)</name>
    <dbReference type="NCBI Taxonomy" id="1447883"/>
    <lineage>
        <taxon>Eukaryota</taxon>
        <taxon>Fungi</taxon>
        <taxon>Dikarya</taxon>
        <taxon>Ascomycota</taxon>
        <taxon>Pezizomycotina</taxon>
        <taxon>Eurotiomycetes</taxon>
        <taxon>Eurotiomycetidae</taxon>
        <taxon>Onygenales</taxon>
        <taxon>Onygenales incertae sedis</taxon>
        <taxon>Polytolypa</taxon>
    </lineage>
</organism>
<protein>
    <recommendedName>
        <fullName evidence="5">Symplekin/Pta1 N-terminal domain-containing protein</fullName>
    </recommendedName>
</protein>